<dbReference type="Proteomes" id="UP000516384">
    <property type="component" value="Chromosome"/>
</dbReference>
<evidence type="ECO:0000313" key="3">
    <source>
        <dbReference type="Proteomes" id="UP000516384"/>
    </source>
</evidence>
<feature type="compositionally biased region" description="Basic and acidic residues" evidence="1">
    <location>
        <begin position="110"/>
        <end position="120"/>
    </location>
</feature>
<dbReference type="EMBL" id="CP061172">
    <property type="protein sequence ID" value="QNR67530.1"/>
    <property type="molecule type" value="Genomic_DNA"/>
</dbReference>
<evidence type="ECO:0000256" key="1">
    <source>
        <dbReference type="SAM" id="MobiDB-lite"/>
    </source>
</evidence>
<feature type="region of interest" description="Disordered" evidence="1">
    <location>
        <begin position="106"/>
        <end position="161"/>
    </location>
</feature>
<accession>A0A7H0Y8X2</accession>
<dbReference type="RefSeq" id="WP_190298327.1">
    <property type="nucleotide sequence ID" value="NZ_CP061172.1"/>
</dbReference>
<feature type="compositionally biased region" description="Polar residues" evidence="1">
    <location>
        <begin position="136"/>
        <end position="149"/>
    </location>
</feature>
<proteinExistence type="predicted"/>
<protein>
    <submittedName>
        <fullName evidence="2">Uncharacterized protein</fullName>
    </submittedName>
</protein>
<name>A0A7H0Y8X2_9BACL</name>
<evidence type="ECO:0000313" key="2">
    <source>
        <dbReference type="EMBL" id="QNR67530.1"/>
    </source>
</evidence>
<reference evidence="2 3" key="1">
    <citation type="submission" date="2020-09" db="EMBL/GenBank/DDBJ databases">
        <title>Characterization of Paenibacillus peoriae strain ZF390 with broad-spectrum antimicrobial activity as a potential biocontrol agent.</title>
        <authorList>
            <person name="Li L."/>
            <person name="Zhao Y."/>
            <person name="Li B."/>
            <person name="Xie X."/>
        </authorList>
    </citation>
    <scope>NUCLEOTIDE SEQUENCE [LARGE SCALE GENOMIC DNA]</scope>
    <source>
        <strain evidence="2 3">ZF390</strain>
    </source>
</reference>
<organism evidence="2 3">
    <name type="scientific">Paenibacillus peoriae</name>
    <dbReference type="NCBI Taxonomy" id="59893"/>
    <lineage>
        <taxon>Bacteria</taxon>
        <taxon>Bacillati</taxon>
        <taxon>Bacillota</taxon>
        <taxon>Bacilli</taxon>
        <taxon>Bacillales</taxon>
        <taxon>Paenibacillaceae</taxon>
        <taxon>Paenibacillus</taxon>
    </lineage>
</organism>
<sequence>MSIYEAIYKSDENEEMVTVFNIEQHENFTDVKNNLYCTYQGCTARLSYVPKGKVRAYFKTWPKEDHTQDCVDYFERVATANKQKSVATSTMELSEKHVKNVLDNLRKKRKEEAAGTDKPKSGNKKKPRPTVDPGSGENTTLNIVPTTGPNADLASGEDNVREPSVRNRSLINLTVDDLNWTRSIEGYIQNVEVGDKRAVLQLQDGSNSFLIYFEEYFFDNAAVNFGRYFQDLQNLVSEHQGCLFSGVGLIEQRNNQFCMLVNRGNDFRIDDQYIAVFLANLSA</sequence>
<dbReference type="AlphaFoldDB" id="A0A7H0Y8X2"/>
<gene>
    <name evidence="2" type="ORF">IAQ67_28010</name>
</gene>